<organism evidence="1 2">
    <name type="scientific">Methylocystis bryophila</name>
    <dbReference type="NCBI Taxonomy" id="655015"/>
    <lineage>
        <taxon>Bacteria</taxon>
        <taxon>Pseudomonadati</taxon>
        <taxon>Pseudomonadota</taxon>
        <taxon>Alphaproteobacteria</taxon>
        <taxon>Hyphomicrobiales</taxon>
        <taxon>Methylocystaceae</taxon>
        <taxon>Methylocystis</taxon>
    </lineage>
</organism>
<sequence length="104" mass="11605">MPAKFDRSRIMKEAHFLARWRVLTVGGSYRAWFAKTLAAEWRKARERAARREWNKTTPLESNLGLPLRSCPADAAPRSGAFAGVVPISRLFTRTSGRIAGSFAA</sequence>
<reference evidence="1 2" key="1">
    <citation type="submission" date="2017-02" db="EMBL/GenBank/DDBJ databases">
        <authorList>
            <person name="Peterson S.W."/>
        </authorList>
    </citation>
    <scope>NUCLEOTIDE SEQUENCE [LARGE SCALE GENOMIC DNA]</scope>
    <source>
        <strain evidence="1 2">S285</strain>
    </source>
</reference>
<evidence type="ECO:0000313" key="2">
    <source>
        <dbReference type="Proteomes" id="UP000193978"/>
    </source>
</evidence>
<evidence type="ECO:0000313" key="1">
    <source>
        <dbReference type="EMBL" id="ARN80668.1"/>
    </source>
</evidence>
<keyword evidence="2" id="KW-1185">Reference proteome</keyword>
<accession>A0A1W6MSU5</accession>
<dbReference type="Proteomes" id="UP000193978">
    <property type="component" value="Chromosome"/>
</dbReference>
<dbReference type="STRING" id="655015.B1812_05825"/>
<gene>
    <name evidence="1" type="ORF">B1812_05825</name>
</gene>
<dbReference type="RefSeq" id="WP_085770743.1">
    <property type="nucleotide sequence ID" value="NZ_AP027149.1"/>
</dbReference>
<name>A0A1W6MSU5_9HYPH</name>
<dbReference type="AlphaFoldDB" id="A0A1W6MSU5"/>
<dbReference type="OrthoDB" id="9891122at2"/>
<proteinExistence type="predicted"/>
<dbReference type="KEGG" id="mbry:B1812_05825"/>
<protein>
    <submittedName>
        <fullName evidence="1">Uncharacterized protein</fullName>
    </submittedName>
</protein>
<dbReference type="EMBL" id="CP019948">
    <property type="protein sequence ID" value="ARN80668.1"/>
    <property type="molecule type" value="Genomic_DNA"/>
</dbReference>